<evidence type="ECO:0000313" key="1">
    <source>
        <dbReference type="EMBL" id="KAB2328949.1"/>
    </source>
</evidence>
<accession>A0A6L3V4J3</accession>
<sequence length="71" mass="8266">MNNVNQKNETVYRLYESDVIKLMVSVGIPVNSETLPRTKDYIADYLNQMMDEEVANYMNFIKAEITGKQED</sequence>
<comment type="caution">
    <text evidence="1">The sequence shown here is derived from an EMBL/GenBank/DDBJ whole genome shotgun (WGS) entry which is preliminary data.</text>
</comment>
<evidence type="ECO:0000313" key="2">
    <source>
        <dbReference type="Proteomes" id="UP000481030"/>
    </source>
</evidence>
<gene>
    <name evidence="1" type="ORF">F7731_23640</name>
</gene>
<proteinExistence type="predicted"/>
<dbReference type="EMBL" id="WBOS01000022">
    <property type="protein sequence ID" value="KAB2328949.1"/>
    <property type="molecule type" value="Genomic_DNA"/>
</dbReference>
<organism evidence="1 2">
    <name type="scientific">Cytobacillus depressus</name>
    <dbReference type="NCBI Taxonomy" id="1602942"/>
    <lineage>
        <taxon>Bacteria</taxon>
        <taxon>Bacillati</taxon>
        <taxon>Bacillota</taxon>
        <taxon>Bacilli</taxon>
        <taxon>Bacillales</taxon>
        <taxon>Bacillaceae</taxon>
        <taxon>Cytobacillus</taxon>
    </lineage>
</organism>
<dbReference type="RefSeq" id="WP_151537247.1">
    <property type="nucleotide sequence ID" value="NZ_WBOS01000022.1"/>
</dbReference>
<reference evidence="1 2" key="1">
    <citation type="journal article" date="2016" name="Antonie Van Leeuwenhoek">
        <title>Bacillus depressus sp. nov., isolated from soil of a sunflower field.</title>
        <authorList>
            <person name="Wei X."/>
            <person name="Xin D."/>
            <person name="Xin Y."/>
            <person name="Zhang H."/>
            <person name="Wang T."/>
            <person name="Zhang J."/>
        </authorList>
    </citation>
    <scope>NUCLEOTIDE SEQUENCE [LARGE SCALE GENOMIC DNA]</scope>
    <source>
        <strain evidence="1 2">BZ1</strain>
    </source>
</reference>
<name>A0A6L3V4J3_9BACI</name>
<dbReference type="Proteomes" id="UP000481030">
    <property type="component" value="Unassembled WGS sequence"/>
</dbReference>
<keyword evidence="2" id="KW-1185">Reference proteome</keyword>
<dbReference type="AlphaFoldDB" id="A0A6L3V4J3"/>
<protein>
    <submittedName>
        <fullName evidence="1">Uncharacterized protein</fullName>
    </submittedName>
</protein>